<dbReference type="InterPro" id="IPR000850">
    <property type="entry name" value="Adenylat/UMP-CMP_kin"/>
</dbReference>
<reference evidence="6 7" key="1">
    <citation type="submission" date="2018-01" db="EMBL/GenBank/DDBJ databases">
        <title>Harnessing the power of phylogenomics to disentangle the directionality and signatures of interkingdom host jumping in the parasitic fungal genus Tolypocladium.</title>
        <authorList>
            <person name="Quandt C.A."/>
            <person name="Patterson W."/>
            <person name="Spatafora J.W."/>
        </authorList>
    </citation>
    <scope>NUCLEOTIDE SEQUENCE [LARGE SCALE GENOMIC DNA]</scope>
    <source>
        <strain evidence="6 7">NRBC 100945</strain>
    </source>
</reference>
<dbReference type="Gene3D" id="3.40.50.300">
    <property type="entry name" value="P-loop containing nucleotide triphosphate hydrolases"/>
    <property type="match status" value="1"/>
</dbReference>
<dbReference type="PANTHER" id="PTHR23359">
    <property type="entry name" value="NUCLEOTIDE KINASE"/>
    <property type="match status" value="1"/>
</dbReference>
<dbReference type="InterPro" id="IPR006674">
    <property type="entry name" value="HD_domain"/>
</dbReference>
<keyword evidence="7" id="KW-1185">Reference proteome</keyword>
<organism evidence="6 7">
    <name type="scientific">Tolypocladium paradoxum</name>
    <dbReference type="NCBI Taxonomy" id="94208"/>
    <lineage>
        <taxon>Eukaryota</taxon>
        <taxon>Fungi</taxon>
        <taxon>Dikarya</taxon>
        <taxon>Ascomycota</taxon>
        <taxon>Pezizomycotina</taxon>
        <taxon>Sordariomycetes</taxon>
        <taxon>Hypocreomycetidae</taxon>
        <taxon>Hypocreales</taxon>
        <taxon>Ophiocordycipitaceae</taxon>
        <taxon>Tolypocladium</taxon>
    </lineage>
</organism>
<dbReference type="EMBL" id="PKSG01000680">
    <property type="protein sequence ID" value="POR33506.1"/>
    <property type="molecule type" value="Genomic_DNA"/>
</dbReference>
<dbReference type="Pfam" id="PF13023">
    <property type="entry name" value="HD_3"/>
    <property type="match status" value="1"/>
</dbReference>
<dbReference type="CDD" id="cd01428">
    <property type="entry name" value="ADK"/>
    <property type="match status" value="1"/>
</dbReference>
<dbReference type="SUPFAM" id="SSF109604">
    <property type="entry name" value="HD-domain/PDEase-like"/>
    <property type="match status" value="1"/>
</dbReference>
<dbReference type="InterPro" id="IPR027417">
    <property type="entry name" value="P-loop_NTPase"/>
</dbReference>
<evidence type="ECO:0000313" key="6">
    <source>
        <dbReference type="EMBL" id="POR33506.1"/>
    </source>
</evidence>
<proteinExistence type="inferred from homology"/>
<evidence type="ECO:0000256" key="4">
    <source>
        <dbReference type="RuleBase" id="RU003330"/>
    </source>
</evidence>
<dbReference type="Pfam" id="PF00406">
    <property type="entry name" value="ADK"/>
    <property type="match status" value="1"/>
</dbReference>
<dbReference type="SUPFAM" id="SSF52540">
    <property type="entry name" value="P-loop containing nucleoside triphosphate hydrolases"/>
    <property type="match status" value="1"/>
</dbReference>
<dbReference type="PRINTS" id="PR00094">
    <property type="entry name" value="ADENYLTKNASE"/>
</dbReference>
<evidence type="ECO:0000259" key="5">
    <source>
        <dbReference type="Pfam" id="PF13023"/>
    </source>
</evidence>
<dbReference type="STRING" id="94208.A0A2S4KTI1"/>
<dbReference type="GO" id="GO:0006139">
    <property type="term" value="P:nucleobase-containing compound metabolic process"/>
    <property type="evidence" value="ECO:0007669"/>
    <property type="project" value="InterPro"/>
</dbReference>
<name>A0A2S4KTI1_9HYPO</name>
<dbReference type="OrthoDB" id="442176at2759"/>
<feature type="domain" description="HD" evidence="5">
    <location>
        <begin position="12"/>
        <end position="111"/>
    </location>
</feature>
<keyword evidence="1 4" id="KW-0808">Transferase</keyword>
<evidence type="ECO:0000313" key="7">
    <source>
        <dbReference type="Proteomes" id="UP000237481"/>
    </source>
</evidence>
<keyword evidence="3 4" id="KW-0418">Kinase</keyword>
<protein>
    <submittedName>
        <fullName evidence="6">Adenylate kinase</fullName>
    </submittedName>
</protein>
<evidence type="ECO:0000256" key="3">
    <source>
        <dbReference type="ARBA" id="ARBA00022777"/>
    </source>
</evidence>
<evidence type="ECO:0000256" key="2">
    <source>
        <dbReference type="ARBA" id="ARBA00022741"/>
    </source>
</evidence>
<dbReference type="Gene3D" id="1.10.3210.10">
    <property type="entry name" value="Hypothetical protein af1432"/>
    <property type="match status" value="1"/>
</dbReference>
<dbReference type="HAMAP" id="MF_00235">
    <property type="entry name" value="Adenylate_kinase_Adk"/>
    <property type="match status" value="1"/>
</dbReference>
<comment type="similarity">
    <text evidence="4">Belongs to the adenylate kinase family.</text>
</comment>
<keyword evidence="2" id="KW-0547">Nucleotide-binding</keyword>
<comment type="caution">
    <text evidence="6">The sequence shown here is derived from an EMBL/GenBank/DDBJ whole genome shotgun (WGS) entry which is preliminary data.</text>
</comment>
<dbReference type="GO" id="GO:0005524">
    <property type="term" value="F:ATP binding"/>
    <property type="evidence" value="ECO:0007669"/>
    <property type="project" value="InterPro"/>
</dbReference>
<dbReference type="AlphaFoldDB" id="A0A2S4KTI1"/>
<gene>
    <name evidence="6" type="ORF">TPAR_06284</name>
</gene>
<dbReference type="GO" id="GO:0019205">
    <property type="term" value="F:nucleobase-containing compound kinase activity"/>
    <property type="evidence" value="ECO:0007669"/>
    <property type="project" value="InterPro"/>
</dbReference>
<dbReference type="Proteomes" id="UP000237481">
    <property type="component" value="Unassembled WGS sequence"/>
</dbReference>
<evidence type="ECO:0000256" key="1">
    <source>
        <dbReference type="ARBA" id="ARBA00022679"/>
    </source>
</evidence>
<accession>A0A2S4KTI1</accession>
<sequence>MTGNPANPSQALRAKATELAAAHDVAEAVTGDILPADKVSKESKLSREELAYQFLKSIDPQAGGRFMELWQEYEENQTEAANLVHDADKLQRLDRAFEYARRYPRLDLSDFKNDAGLIIHSHMHVAARDVLRKWTTWEQRSQKFIFVIGGPGVGKGTQCSKAAAALGATHVSAGELLRNEQARPGSPFRDFITQSFEKSIPVPPILITELVQATIQHQPHEVVLLDGFPLSEQQLKFFENEVSEKYGTVSLIASDETLDRRLQERAKSSGRTDDDPKNICKRIEAFSTRSRPILDKLREREREQPFFTVDSEGQVEEVQDKCIECIKAILQHYEQI</sequence>